<reference evidence="1" key="1">
    <citation type="submission" date="2020-12" db="EMBL/GenBank/DDBJ databases">
        <title>Bacterial novel species Mucilaginibacter sp. SD-g isolated from soil.</title>
        <authorList>
            <person name="Jung H.-Y."/>
        </authorList>
    </citation>
    <scope>NUCLEOTIDE SEQUENCE</scope>
    <source>
        <strain evidence="1">SD-g</strain>
    </source>
</reference>
<organism evidence="1 2">
    <name type="scientific">Mucilaginibacter segetis</name>
    <dbReference type="NCBI Taxonomy" id="2793071"/>
    <lineage>
        <taxon>Bacteria</taxon>
        <taxon>Pseudomonadati</taxon>
        <taxon>Bacteroidota</taxon>
        <taxon>Sphingobacteriia</taxon>
        <taxon>Sphingobacteriales</taxon>
        <taxon>Sphingobacteriaceae</taxon>
        <taxon>Mucilaginibacter</taxon>
    </lineage>
</organism>
<name>A0A934PTA1_9SPHI</name>
<dbReference type="Proteomes" id="UP000613193">
    <property type="component" value="Unassembled WGS sequence"/>
</dbReference>
<dbReference type="RefSeq" id="WP_200065637.1">
    <property type="nucleotide sequence ID" value="NZ_JAEHFW010000001.1"/>
</dbReference>
<protein>
    <submittedName>
        <fullName evidence="1">Uncharacterized protein</fullName>
    </submittedName>
</protein>
<sequence>MKQFNALARFMLQAAKNTEVLPTHISLYLALFWRWKQNDFCEPFAVYRKDLMALAHIHSIATYHKCIKDLSTMGVIGYVPSYNYYRGSLIYLANTQHGNQAAADGR</sequence>
<evidence type="ECO:0000313" key="1">
    <source>
        <dbReference type="EMBL" id="MBK0379201.1"/>
    </source>
</evidence>
<accession>A0A934PTA1</accession>
<comment type="caution">
    <text evidence="1">The sequence shown here is derived from an EMBL/GenBank/DDBJ whole genome shotgun (WGS) entry which is preliminary data.</text>
</comment>
<proteinExistence type="predicted"/>
<evidence type="ECO:0000313" key="2">
    <source>
        <dbReference type="Proteomes" id="UP000613193"/>
    </source>
</evidence>
<dbReference type="AlphaFoldDB" id="A0A934PTA1"/>
<keyword evidence="2" id="KW-1185">Reference proteome</keyword>
<dbReference type="EMBL" id="JAEHFW010000001">
    <property type="protein sequence ID" value="MBK0379201.1"/>
    <property type="molecule type" value="Genomic_DNA"/>
</dbReference>
<gene>
    <name evidence="1" type="ORF">I5M19_07790</name>
</gene>